<dbReference type="AlphaFoldDB" id="A0A1D7VFZ9"/>
<evidence type="ECO:0000256" key="1">
    <source>
        <dbReference type="ARBA" id="ARBA00004651"/>
    </source>
</evidence>
<feature type="transmembrane region" description="Helical" evidence="7">
    <location>
        <begin position="56"/>
        <end position="75"/>
    </location>
</feature>
<feature type="transmembrane region" description="Helical" evidence="7">
    <location>
        <begin position="172"/>
        <end position="193"/>
    </location>
</feature>
<feature type="transmembrane region" description="Helical" evidence="7">
    <location>
        <begin position="143"/>
        <end position="160"/>
    </location>
</feature>
<dbReference type="Pfam" id="PF00892">
    <property type="entry name" value="EamA"/>
    <property type="match status" value="2"/>
</dbReference>
<feature type="transmembrane region" description="Helical" evidence="7">
    <location>
        <begin position="81"/>
        <end position="101"/>
    </location>
</feature>
<keyword evidence="5 7" id="KW-1133">Transmembrane helix</keyword>
<dbReference type="EMBL" id="CP017157">
    <property type="protein sequence ID" value="AOP45692.1"/>
    <property type="molecule type" value="Genomic_DNA"/>
</dbReference>
<evidence type="ECO:0000256" key="4">
    <source>
        <dbReference type="ARBA" id="ARBA00022692"/>
    </source>
</evidence>
<feature type="transmembrane region" description="Helical" evidence="7">
    <location>
        <begin position="205"/>
        <end position="224"/>
    </location>
</feature>
<evidence type="ECO:0000256" key="5">
    <source>
        <dbReference type="ARBA" id="ARBA00022989"/>
    </source>
</evidence>
<sequence>MVIGGAACLSASAMFVKLADISAGAAAFLRCAVALVALVPLLAHEVWRKGWLARPLQGYAVIAGVFLGADYVMWTMSILDVGAAVATVLINVQVIAFPLLARVFGGTAISRRFVFTIPVMLAGIALASGAFERGSESGNPVRGAVLGVAAGVAYAVYLYLNRASGERSPRHVVTPICISTGAAAATAGLISLFTTGLSLSISPVSWGWVVALALLGQVAAWLLISTGTPRLAPNTSAALLLLQPVMAIGFGLVILRETPSASQLVGCVIVIAAVWFSHRTPRPAGRNHS</sequence>
<evidence type="ECO:0000256" key="3">
    <source>
        <dbReference type="ARBA" id="ARBA00022475"/>
    </source>
</evidence>
<evidence type="ECO:0000256" key="6">
    <source>
        <dbReference type="ARBA" id="ARBA00023136"/>
    </source>
</evidence>
<feature type="transmembrane region" description="Helical" evidence="7">
    <location>
        <begin position="236"/>
        <end position="255"/>
    </location>
</feature>
<feature type="transmembrane region" description="Helical" evidence="7">
    <location>
        <begin position="261"/>
        <end position="278"/>
    </location>
</feature>
<keyword evidence="3" id="KW-1003">Cell membrane</keyword>
<dbReference type="InterPro" id="IPR037185">
    <property type="entry name" value="EmrE-like"/>
</dbReference>
<evidence type="ECO:0000256" key="2">
    <source>
        <dbReference type="ARBA" id="ARBA00007362"/>
    </source>
</evidence>
<evidence type="ECO:0000313" key="9">
    <source>
        <dbReference type="EMBL" id="AOP45692.1"/>
    </source>
</evidence>
<dbReference type="PANTHER" id="PTHR42920:SF5">
    <property type="entry name" value="EAMA DOMAIN-CONTAINING PROTEIN"/>
    <property type="match status" value="1"/>
</dbReference>
<evidence type="ECO:0000259" key="8">
    <source>
        <dbReference type="Pfam" id="PF00892"/>
    </source>
</evidence>
<feature type="transmembrane region" description="Helical" evidence="7">
    <location>
        <begin position="23"/>
        <end position="44"/>
    </location>
</feature>
<keyword evidence="10" id="KW-1185">Reference proteome</keyword>
<feature type="transmembrane region" description="Helical" evidence="7">
    <location>
        <begin position="113"/>
        <end position="131"/>
    </location>
</feature>
<organism evidence="9 10">
    <name type="scientific">Streptomyces lydicus</name>
    <dbReference type="NCBI Taxonomy" id="47763"/>
    <lineage>
        <taxon>Bacteria</taxon>
        <taxon>Bacillati</taxon>
        <taxon>Actinomycetota</taxon>
        <taxon>Actinomycetes</taxon>
        <taxon>Kitasatosporales</taxon>
        <taxon>Streptomycetaceae</taxon>
        <taxon>Streptomyces</taxon>
    </lineage>
</organism>
<keyword evidence="6 7" id="KW-0472">Membrane</keyword>
<comment type="subcellular location">
    <subcellularLocation>
        <location evidence="1">Cell membrane</location>
        <topology evidence="1">Multi-pass membrane protein</topology>
    </subcellularLocation>
</comment>
<accession>A0A1D7VFZ9</accession>
<dbReference type="GO" id="GO:0005886">
    <property type="term" value="C:plasma membrane"/>
    <property type="evidence" value="ECO:0007669"/>
    <property type="project" value="UniProtKB-SubCell"/>
</dbReference>
<name>A0A1D7VFZ9_9ACTN</name>
<comment type="similarity">
    <text evidence="2">Belongs to the EamA transporter family.</text>
</comment>
<proteinExistence type="inferred from homology"/>
<evidence type="ECO:0000313" key="10">
    <source>
        <dbReference type="Proteomes" id="UP000094094"/>
    </source>
</evidence>
<feature type="domain" description="EamA" evidence="8">
    <location>
        <begin position="1"/>
        <end position="128"/>
    </location>
</feature>
<gene>
    <name evidence="9" type="ORF">SL103_05050</name>
</gene>
<keyword evidence="4 7" id="KW-0812">Transmembrane</keyword>
<dbReference type="Proteomes" id="UP000094094">
    <property type="component" value="Chromosome"/>
</dbReference>
<protein>
    <submittedName>
        <fullName evidence="9">Transporter</fullName>
    </submittedName>
</protein>
<dbReference type="KEGG" id="slc:SL103_05050"/>
<dbReference type="InterPro" id="IPR000620">
    <property type="entry name" value="EamA_dom"/>
</dbReference>
<dbReference type="SUPFAM" id="SSF103481">
    <property type="entry name" value="Multidrug resistance efflux transporter EmrE"/>
    <property type="match status" value="2"/>
</dbReference>
<dbReference type="PANTHER" id="PTHR42920">
    <property type="entry name" value="OS03G0707200 PROTEIN-RELATED"/>
    <property type="match status" value="1"/>
</dbReference>
<feature type="domain" description="EamA" evidence="8">
    <location>
        <begin position="142"/>
        <end position="276"/>
    </location>
</feature>
<dbReference type="OrthoDB" id="5315632at2"/>
<dbReference type="InterPro" id="IPR051258">
    <property type="entry name" value="Diverse_Substrate_Transporter"/>
</dbReference>
<reference evidence="9 10" key="1">
    <citation type="submission" date="2016-09" db="EMBL/GenBank/DDBJ databases">
        <title>Complete genome sequencing of Streptomyces lydicus 103 and metabolic pathways analysis of antibiotic biosynthesis.</title>
        <authorList>
            <person name="Jia N."/>
            <person name="Ding M.-Z."/>
            <person name="Gao F."/>
            <person name="Yuan Y.-J."/>
        </authorList>
    </citation>
    <scope>NUCLEOTIDE SEQUENCE [LARGE SCALE GENOMIC DNA]</scope>
    <source>
        <strain evidence="9 10">103</strain>
    </source>
</reference>
<evidence type="ECO:0000256" key="7">
    <source>
        <dbReference type="SAM" id="Phobius"/>
    </source>
</evidence>